<proteinExistence type="predicted"/>
<dbReference type="EMBL" id="GBXM01026025">
    <property type="protein sequence ID" value="JAH82552.1"/>
    <property type="molecule type" value="Transcribed_RNA"/>
</dbReference>
<organism evidence="1">
    <name type="scientific">Anguilla anguilla</name>
    <name type="common">European freshwater eel</name>
    <name type="synonym">Muraena anguilla</name>
    <dbReference type="NCBI Taxonomy" id="7936"/>
    <lineage>
        <taxon>Eukaryota</taxon>
        <taxon>Metazoa</taxon>
        <taxon>Chordata</taxon>
        <taxon>Craniata</taxon>
        <taxon>Vertebrata</taxon>
        <taxon>Euteleostomi</taxon>
        <taxon>Actinopterygii</taxon>
        <taxon>Neopterygii</taxon>
        <taxon>Teleostei</taxon>
        <taxon>Anguilliformes</taxon>
        <taxon>Anguillidae</taxon>
        <taxon>Anguilla</taxon>
    </lineage>
</organism>
<reference evidence="1" key="1">
    <citation type="submission" date="2014-11" db="EMBL/GenBank/DDBJ databases">
        <authorList>
            <person name="Amaro Gonzalez C."/>
        </authorList>
    </citation>
    <scope>NUCLEOTIDE SEQUENCE</scope>
</reference>
<evidence type="ECO:0000313" key="1">
    <source>
        <dbReference type="EMBL" id="JAH82552.1"/>
    </source>
</evidence>
<reference evidence="1" key="2">
    <citation type="journal article" date="2015" name="Fish Shellfish Immunol.">
        <title>Early steps in the European eel (Anguilla anguilla)-Vibrio vulnificus interaction in the gills: Role of the RtxA13 toxin.</title>
        <authorList>
            <person name="Callol A."/>
            <person name="Pajuelo D."/>
            <person name="Ebbesson L."/>
            <person name="Teles M."/>
            <person name="MacKenzie S."/>
            <person name="Amaro C."/>
        </authorList>
    </citation>
    <scope>NUCLEOTIDE SEQUENCE</scope>
</reference>
<accession>A0A0E9VWU7</accession>
<dbReference type="AlphaFoldDB" id="A0A0E9VWU7"/>
<sequence length="39" mass="4643">MSSQQCQFSRLPSANTLSACDFNFHTEEQRKYTELRFQI</sequence>
<name>A0A0E9VWU7_ANGAN</name>
<protein>
    <submittedName>
        <fullName evidence="1">Uncharacterized protein</fullName>
    </submittedName>
</protein>